<protein>
    <submittedName>
        <fullName evidence="2">Helix-turn-helix domain-containing protein</fullName>
    </submittedName>
</protein>
<dbReference type="Pfam" id="PF13936">
    <property type="entry name" value="HTH_38"/>
    <property type="match status" value="1"/>
</dbReference>
<dbReference type="InterPro" id="IPR051917">
    <property type="entry name" value="Transposase-Integrase"/>
</dbReference>
<feature type="non-terminal residue" evidence="2">
    <location>
        <position position="160"/>
    </location>
</feature>
<dbReference type="Gene3D" id="1.10.10.60">
    <property type="entry name" value="Homeodomain-like"/>
    <property type="match status" value="1"/>
</dbReference>
<dbReference type="GO" id="GO:0032196">
    <property type="term" value="P:transposition"/>
    <property type="evidence" value="ECO:0007669"/>
    <property type="project" value="TreeGrafter"/>
</dbReference>
<sequence length="160" mass="18212">MNREELAARRECYFDLVASGMNFTAAARAVGVSKRTGKVWRNGRTRATGRNEAPSVDWYRGDMPQPAPLHARYLSEAERIQIADLLHAGYSIRKIAVTLGRAPSTISRELRRNTELLAATYRPYRADQLTKARQRRPKQPKILANPALFRAVKNKLAKHW</sequence>
<dbReference type="PANTHER" id="PTHR10948:SF23">
    <property type="entry name" value="TRANSPOSASE INSI FOR INSERTION SEQUENCE ELEMENT IS30A-RELATED"/>
    <property type="match status" value="1"/>
</dbReference>
<feature type="domain" description="Transposase IS30-like HTH" evidence="1">
    <location>
        <begin position="71"/>
        <end position="113"/>
    </location>
</feature>
<proteinExistence type="predicted"/>
<dbReference type="RefSeq" id="WP_143021822.1">
    <property type="nucleotide sequence ID" value="NZ_FNAU01000018.1"/>
</dbReference>
<dbReference type="Proteomes" id="UP000182744">
    <property type="component" value="Unassembled WGS sequence"/>
</dbReference>
<dbReference type="GO" id="GO:0005829">
    <property type="term" value="C:cytosol"/>
    <property type="evidence" value="ECO:0007669"/>
    <property type="project" value="TreeGrafter"/>
</dbReference>
<name>A0A1G7EHE5_9ACTO</name>
<evidence type="ECO:0000313" key="2">
    <source>
        <dbReference type="EMBL" id="SDE63053.1"/>
    </source>
</evidence>
<dbReference type="EMBL" id="FNAU01000018">
    <property type="protein sequence ID" value="SDE63053.1"/>
    <property type="molecule type" value="Genomic_DNA"/>
</dbReference>
<reference evidence="3" key="1">
    <citation type="submission" date="2016-10" db="EMBL/GenBank/DDBJ databases">
        <authorList>
            <person name="Varghese N."/>
        </authorList>
    </citation>
    <scope>NUCLEOTIDE SEQUENCE [LARGE SCALE GENOMIC DNA]</scope>
    <source>
        <strain evidence="3">DSM 20639</strain>
    </source>
</reference>
<keyword evidence="3" id="KW-1185">Reference proteome</keyword>
<dbReference type="AlphaFoldDB" id="A0A1G7EHE5"/>
<evidence type="ECO:0000259" key="1">
    <source>
        <dbReference type="Pfam" id="PF13936"/>
    </source>
</evidence>
<dbReference type="GO" id="GO:0004803">
    <property type="term" value="F:transposase activity"/>
    <property type="evidence" value="ECO:0007669"/>
    <property type="project" value="TreeGrafter"/>
</dbReference>
<organism evidence="2 3">
    <name type="scientific">Actinobaculum suis</name>
    <dbReference type="NCBI Taxonomy" id="1657"/>
    <lineage>
        <taxon>Bacteria</taxon>
        <taxon>Bacillati</taxon>
        <taxon>Actinomycetota</taxon>
        <taxon>Actinomycetes</taxon>
        <taxon>Actinomycetales</taxon>
        <taxon>Actinomycetaceae</taxon>
        <taxon>Actinobaculum</taxon>
    </lineage>
</organism>
<dbReference type="PANTHER" id="PTHR10948">
    <property type="entry name" value="TRANSPOSASE"/>
    <property type="match status" value="1"/>
</dbReference>
<gene>
    <name evidence="2" type="ORF">SAMN05421878_1181</name>
</gene>
<evidence type="ECO:0000313" key="3">
    <source>
        <dbReference type="Proteomes" id="UP000182744"/>
    </source>
</evidence>
<dbReference type="InterPro" id="IPR025246">
    <property type="entry name" value="IS30-like_HTH"/>
</dbReference>
<accession>A0A1G7EHE5</accession>